<comment type="similarity">
    <text evidence="1">Belongs to the 'GDXG' lipolytic enzyme family.</text>
</comment>
<dbReference type="Proteomes" id="UP001432000">
    <property type="component" value="Chromosome"/>
</dbReference>
<gene>
    <name evidence="5" type="ORF">WDS16_27260</name>
</gene>
<evidence type="ECO:0000256" key="2">
    <source>
        <dbReference type="ARBA" id="ARBA00022801"/>
    </source>
</evidence>
<feature type="active site" evidence="3">
    <location>
        <position position="150"/>
    </location>
</feature>
<reference evidence="5 6" key="1">
    <citation type="submission" date="2024-03" db="EMBL/GenBank/DDBJ databases">
        <title>Natural products discovery in diverse microorganisms through a two-stage MS feature dereplication strategy.</title>
        <authorList>
            <person name="Zhang R."/>
        </authorList>
    </citation>
    <scope>NUCLEOTIDE SEQUENCE [LARGE SCALE GENOMIC DNA]</scope>
    <source>
        <strain evidence="5 6">18930</strain>
    </source>
</reference>
<dbReference type="PANTHER" id="PTHR48081">
    <property type="entry name" value="AB HYDROLASE SUPERFAMILY PROTEIN C4A8.06C"/>
    <property type="match status" value="1"/>
</dbReference>
<evidence type="ECO:0000313" key="5">
    <source>
        <dbReference type="EMBL" id="WXG68835.1"/>
    </source>
</evidence>
<sequence>MTETPEPDLAAVFEVIRGSDGGSRDLSAMRADYADYIDYFRDPAPDFDGVITDEVLPATCEVAVRQYLPSVESDPGLVLVYFHGGGWVTGSPEGTDRFTRAVASQLRLHVVSVDYRLAPEHPFPAALDDCLSVVEYLQNLSHRIVVAGDSAGGNLAAAVSQVRVDAGCPVDAQALIYPALAAPDQDRPGPGPLDGYGLDLSEMHYFWNSYAGTHSVDRRLAPLLSEDLRSAPPTLVTTAGFDPLCSEGEKYAQRLIESGVRTHYLPFPRLTHGWIDFADRIPSAYEARDAVIAEIGTLVAAVSMPVGST</sequence>
<evidence type="ECO:0000259" key="4">
    <source>
        <dbReference type="Pfam" id="PF07859"/>
    </source>
</evidence>
<proteinExistence type="inferred from homology"/>
<evidence type="ECO:0000256" key="1">
    <source>
        <dbReference type="ARBA" id="ARBA00010515"/>
    </source>
</evidence>
<dbReference type="InterPro" id="IPR029058">
    <property type="entry name" value="AB_hydrolase_fold"/>
</dbReference>
<dbReference type="GO" id="GO:0016787">
    <property type="term" value="F:hydrolase activity"/>
    <property type="evidence" value="ECO:0007669"/>
    <property type="project" value="UniProtKB-KW"/>
</dbReference>
<keyword evidence="2 5" id="KW-0378">Hydrolase</keyword>
<name>A0ABZ2PI24_9NOCA</name>
<evidence type="ECO:0000313" key="6">
    <source>
        <dbReference type="Proteomes" id="UP001432000"/>
    </source>
</evidence>
<protein>
    <submittedName>
        <fullName evidence="5">Alpha/beta hydrolase</fullName>
    </submittedName>
</protein>
<feature type="domain" description="Alpha/beta hydrolase fold-3" evidence="4">
    <location>
        <begin position="79"/>
        <end position="275"/>
    </location>
</feature>
<evidence type="ECO:0000256" key="3">
    <source>
        <dbReference type="PROSITE-ProRule" id="PRU10038"/>
    </source>
</evidence>
<dbReference type="InterPro" id="IPR013094">
    <property type="entry name" value="AB_hydrolase_3"/>
</dbReference>
<dbReference type="Pfam" id="PF07859">
    <property type="entry name" value="Abhydrolase_3"/>
    <property type="match status" value="1"/>
</dbReference>
<dbReference type="InterPro" id="IPR050300">
    <property type="entry name" value="GDXG_lipolytic_enzyme"/>
</dbReference>
<dbReference type="PROSITE" id="PS01174">
    <property type="entry name" value="LIPASE_GDXG_SER"/>
    <property type="match status" value="1"/>
</dbReference>
<dbReference type="EMBL" id="CP147846">
    <property type="protein sequence ID" value="WXG68835.1"/>
    <property type="molecule type" value="Genomic_DNA"/>
</dbReference>
<dbReference type="PANTHER" id="PTHR48081:SF8">
    <property type="entry name" value="ALPHA_BETA HYDROLASE FOLD-3 DOMAIN-CONTAINING PROTEIN-RELATED"/>
    <property type="match status" value="1"/>
</dbReference>
<keyword evidence="6" id="KW-1185">Reference proteome</keyword>
<dbReference type="InterPro" id="IPR033140">
    <property type="entry name" value="Lipase_GDXG_put_SER_AS"/>
</dbReference>
<dbReference type="Gene3D" id="3.40.50.1820">
    <property type="entry name" value="alpha/beta hydrolase"/>
    <property type="match status" value="1"/>
</dbReference>
<dbReference type="RefSeq" id="WP_338889281.1">
    <property type="nucleotide sequence ID" value="NZ_CP147846.1"/>
</dbReference>
<organism evidence="5 6">
    <name type="scientific">Rhodococcus sovatensis</name>
    <dbReference type="NCBI Taxonomy" id="1805840"/>
    <lineage>
        <taxon>Bacteria</taxon>
        <taxon>Bacillati</taxon>
        <taxon>Actinomycetota</taxon>
        <taxon>Actinomycetes</taxon>
        <taxon>Mycobacteriales</taxon>
        <taxon>Nocardiaceae</taxon>
        <taxon>Rhodococcus</taxon>
    </lineage>
</organism>
<accession>A0ABZ2PI24</accession>
<dbReference type="SUPFAM" id="SSF53474">
    <property type="entry name" value="alpha/beta-Hydrolases"/>
    <property type="match status" value="1"/>
</dbReference>